<organism evidence="2 3">
    <name type="scientific">Thiothrix lacustris</name>
    <dbReference type="NCBI Taxonomy" id="525917"/>
    <lineage>
        <taxon>Bacteria</taxon>
        <taxon>Pseudomonadati</taxon>
        <taxon>Pseudomonadota</taxon>
        <taxon>Gammaproteobacteria</taxon>
        <taxon>Thiotrichales</taxon>
        <taxon>Thiotrichaceae</taxon>
        <taxon>Thiothrix</taxon>
    </lineage>
</organism>
<dbReference type="PANTHER" id="PTHR34825:SF2">
    <property type="entry name" value="AAA-ATPASE-LIKE DOMAIN-CONTAINING PROTEIN"/>
    <property type="match status" value="1"/>
</dbReference>
<dbReference type="Pfam" id="PF09820">
    <property type="entry name" value="AAA-ATPase_like"/>
    <property type="match status" value="1"/>
</dbReference>
<sequence>MKLKLPYGISHYKTVIEEGYTYLDKTGWIQTIEDTSRYNLIMRPRRFGKSLFVSMLAYYYDIKAKHDFTRLFGHLAIGQNPTGNQNRYQVLFMEFSGISTDDPQTIEADFTRKIDNLLQRFLLKYDYPERVGVQIAAANTPAGKMEALFTVQGEQPIYLIIDEYDHFANALLADNLTYFRRIMGKGGFVRAFYETIKAATQQGSIDRLFITGVTPIMLDSLTSGFNMVENLSLLPALNESIGLTRDEVEYLVRSVVGQSTLDTDALLATLKDWYNGYLFALGEKPMYNANMVLYFLRRFDFRSGAFPDNMLDENIASDYGKILRMFSIGDRDVNYAVLEELISTGEITTQQRRQFDFDKGFDREDFISLLYYMGFVSLAGEELGSQRFRIPNYVIKKLYFEYFKVEIERRNTLQIPTQTIHKAVVALALHNDIEPLRLEVQQLLQILSNRDFMRMDEKHLKLDKLSCWVMLTDGEEVLVEQVT</sequence>
<dbReference type="EMBL" id="CP133218">
    <property type="protein sequence ID" value="WML91005.1"/>
    <property type="molecule type" value="Genomic_DNA"/>
</dbReference>
<evidence type="ECO:0000313" key="2">
    <source>
        <dbReference type="EMBL" id="WML91005.1"/>
    </source>
</evidence>
<evidence type="ECO:0000313" key="3">
    <source>
        <dbReference type="Proteomes" id="UP001236657"/>
    </source>
</evidence>
<keyword evidence="3" id="KW-1185">Reference proteome</keyword>
<evidence type="ECO:0000259" key="1">
    <source>
        <dbReference type="Pfam" id="PF09820"/>
    </source>
</evidence>
<feature type="domain" description="AAA-ATPase-like" evidence="1">
    <location>
        <begin position="6"/>
        <end position="222"/>
    </location>
</feature>
<dbReference type="PANTHER" id="PTHR34825">
    <property type="entry name" value="CONSERVED PROTEIN, WITH A WEAK D-GALACTARATE DEHYDRATASE/ALTRONATE HYDROLASE DOMAIN"/>
    <property type="match status" value="1"/>
</dbReference>
<protein>
    <submittedName>
        <fullName evidence="2">AAA family ATPase</fullName>
    </submittedName>
</protein>
<dbReference type="RefSeq" id="WP_308895638.1">
    <property type="nucleotide sequence ID" value="NZ_CP133218.1"/>
</dbReference>
<dbReference type="InterPro" id="IPR018631">
    <property type="entry name" value="AAA-ATPase-like_dom"/>
</dbReference>
<reference evidence="2 3" key="1">
    <citation type="submission" date="2023-08" db="EMBL/GenBank/DDBJ databases">
        <title>New molecular markers tilS and rpoB for phylogenetic and monitoring studies of the genus Thiothrix biodiversity.</title>
        <authorList>
            <person name="Ravin N.V."/>
            <person name="Smolyakov D."/>
            <person name="Markov N.D."/>
            <person name="Beletsky A.V."/>
            <person name="Mardanov A.V."/>
            <person name="Rudenko T.S."/>
            <person name="Grabovich M.Y."/>
        </authorList>
    </citation>
    <scope>NUCLEOTIDE SEQUENCE [LARGE SCALE GENOMIC DNA]</scope>
    <source>
        <strain evidence="2 3">MK1</strain>
    </source>
</reference>
<accession>A0ABY9MS41</accession>
<gene>
    <name evidence="2" type="ORF">RCF98_01315</name>
</gene>
<dbReference type="Proteomes" id="UP001236657">
    <property type="component" value="Chromosome"/>
</dbReference>
<proteinExistence type="predicted"/>
<name>A0ABY9MS41_9GAMM</name>